<evidence type="ECO:0000313" key="15">
    <source>
        <dbReference type="Proteomes" id="UP000001396"/>
    </source>
</evidence>
<dbReference type="Gene3D" id="2.40.50.140">
    <property type="entry name" value="Nucleic acid-binding proteins"/>
    <property type="match status" value="1"/>
</dbReference>
<dbReference type="OMA" id="RHQQTDK"/>
<evidence type="ECO:0000259" key="13">
    <source>
        <dbReference type="PROSITE" id="PS50051"/>
    </source>
</evidence>
<dbReference type="SMART" id="SM00350">
    <property type="entry name" value="MCM"/>
    <property type="match status" value="1"/>
</dbReference>
<evidence type="ECO:0000256" key="4">
    <source>
        <dbReference type="ARBA" id="ARBA00022741"/>
    </source>
</evidence>
<comment type="caution">
    <text evidence="14">The sequence shown here is derived from an EMBL/GenBank/DDBJ whole genome shotgun (WGS) entry which is preliminary data.</text>
</comment>
<dbReference type="Pfam" id="PF00493">
    <property type="entry name" value="MCM"/>
    <property type="match status" value="1"/>
</dbReference>
<dbReference type="PRINTS" id="PR01657">
    <property type="entry name" value="MCMFAMILY"/>
</dbReference>
<keyword evidence="9" id="KW-0539">Nucleus</keyword>
<dbReference type="STRING" id="670386.D3BV25"/>
<dbReference type="Gene3D" id="2.20.28.10">
    <property type="match status" value="1"/>
</dbReference>
<evidence type="ECO:0000256" key="8">
    <source>
        <dbReference type="ARBA" id="ARBA00023125"/>
    </source>
</evidence>
<dbReference type="EMBL" id="ADBJ01000060">
    <property type="protein sequence ID" value="EFA74963.1"/>
    <property type="molecule type" value="Genomic_DNA"/>
</dbReference>
<dbReference type="InterPro" id="IPR033762">
    <property type="entry name" value="MCM_OB"/>
</dbReference>
<dbReference type="Pfam" id="PF18263">
    <property type="entry name" value="WHD_MCM6"/>
    <property type="match status" value="1"/>
</dbReference>
<keyword evidence="10 12" id="KW-0131">Cell cycle</keyword>
<feature type="domain" description="MCM C-terminal AAA(+) ATPase" evidence="13">
    <location>
        <begin position="396"/>
        <end position="602"/>
    </location>
</feature>
<dbReference type="SUPFAM" id="SSF50249">
    <property type="entry name" value="Nucleic acid-binding proteins"/>
    <property type="match status" value="1"/>
</dbReference>
<dbReference type="PRINTS" id="PR01662">
    <property type="entry name" value="MCMPROTEIN6"/>
</dbReference>
<dbReference type="PANTHER" id="PTHR11630:SF43">
    <property type="entry name" value="DNA REPLICATION LICENSING FACTOR MCM6"/>
    <property type="match status" value="1"/>
</dbReference>
<dbReference type="Gene3D" id="1.20.58.870">
    <property type="match status" value="1"/>
</dbReference>
<name>D3BV25_HETP5</name>
<evidence type="ECO:0000256" key="2">
    <source>
        <dbReference type="ARBA" id="ARBA00008010"/>
    </source>
</evidence>
<dbReference type="GO" id="GO:0005634">
    <property type="term" value="C:nucleus"/>
    <property type="evidence" value="ECO:0007669"/>
    <property type="project" value="UniProtKB-SubCell"/>
</dbReference>
<reference evidence="14 15" key="1">
    <citation type="journal article" date="2011" name="Genome Res.">
        <title>Phylogeny-wide analysis of social amoeba genomes highlights ancient origins for complex intercellular communication.</title>
        <authorList>
            <person name="Heidel A.J."/>
            <person name="Lawal H.M."/>
            <person name="Felder M."/>
            <person name="Schilde C."/>
            <person name="Helps N.R."/>
            <person name="Tunggal B."/>
            <person name="Rivero F."/>
            <person name="John U."/>
            <person name="Schleicher M."/>
            <person name="Eichinger L."/>
            <person name="Platzer M."/>
            <person name="Noegel A.A."/>
            <person name="Schaap P."/>
            <person name="Gloeckner G."/>
        </authorList>
    </citation>
    <scope>NUCLEOTIDE SEQUENCE [LARGE SCALE GENOMIC DNA]</scope>
    <source>
        <strain evidence="15">ATCC 26659 / Pp 5 / PN500</strain>
    </source>
</reference>
<dbReference type="GO" id="GO:0006270">
    <property type="term" value="P:DNA replication initiation"/>
    <property type="evidence" value="ECO:0007669"/>
    <property type="project" value="UniProtKB-UniRule"/>
</dbReference>
<dbReference type="CDD" id="cd17757">
    <property type="entry name" value="MCM6"/>
    <property type="match status" value="1"/>
</dbReference>
<organism evidence="14 15">
    <name type="scientific">Heterostelium pallidum (strain ATCC 26659 / Pp 5 / PN500)</name>
    <name type="common">Cellular slime mold</name>
    <name type="synonym">Polysphondylium pallidum</name>
    <dbReference type="NCBI Taxonomy" id="670386"/>
    <lineage>
        <taxon>Eukaryota</taxon>
        <taxon>Amoebozoa</taxon>
        <taxon>Evosea</taxon>
        <taxon>Eumycetozoa</taxon>
        <taxon>Dictyostelia</taxon>
        <taxon>Acytosteliales</taxon>
        <taxon>Acytosteliaceae</taxon>
        <taxon>Heterostelium</taxon>
    </lineage>
</organism>
<comment type="function">
    <text evidence="12">Acts as component of the MCM2-7 complex (MCM complex) which is the replicative helicase essential for 'once per cell cycle' DNA replication initiation and elongation in eukaryotic cells. The active ATPase sites in the MCM2-7 ring are formed through the interaction surfaces of two neighboring subunits such that a critical structure of a conserved arginine finger motif is provided in trans relative to the ATP-binding site of the Walker A box of the adjacent subunit. The six ATPase active sites, however, are likely to contribute differentially to the complex helicase activity.</text>
</comment>
<dbReference type="EC" id="3.6.4.12" evidence="12"/>
<comment type="subunit">
    <text evidence="12">Component of the MCM2-7 complex.</text>
</comment>
<comment type="catalytic activity">
    <reaction evidence="12">
        <text>ATP + H2O = ADP + phosphate + H(+)</text>
        <dbReference type="Rhea" id="RHEA:13065"/>
        <dbReference type="ChEBI" id="CHEBI:15377"/>
        <dbReference type="ChEBI" id="CHEBI:15378"/>
        <dbReference type="ChEBI" id="CHEBI:30616"/>
        <dbReference type="ChEBI" id="CHEBI:43474"/>
        <dbReference type="ChEBI" id="CHEBI:456216"/>
        <dbReference type="EC" id="3.6.4.12"/>
    </reaction>
</comment>
<accession>D3BV25</accession>
<evidence type="ECO:0000256" key="10">
    <source>
        <dbReference type="ARBA" id="ARBA00023306"/>
    </source>
</evidence>
<dbReference type="GO" id="GO:0000727">
    <property type="term" value="P:double-strand break repair via break-induced replication"/>
    <property type="evidence" value="ECO:0007669"/>
    <property type="project" value="TreeGrafter"/>
</dbReference>
<dbReference type="FunFam" id="3.40.50.300:FF:000115">
    <property type="entry name" value="DNA helicase"/>
    <property type="match status" value="1"/>
</dbReference>
<dbReference type="Pfam" id="PF17207">
    <property type="entry name" value="MCM_OB"/>
    <property type="match status" value="1"/>
</dbReference>
<evidence type="ECO:0000256" key="1">
    <source>
        <dbReference type="ARBA" id="ARBA00004123"/>
    </source>
</evidence>
<dbReference type="PROSITE" id="PS00847">
    <property type="entry name" value="MCM_1"/>
    <property type="match status" value="1"/>
</dbReference>
<protein>
    <recommendedName>
        <fullName evidence="12">DNA replication licensing factor MCM6</fullName>
        <ecNumber evidence="12">3.6.4.12</ecNumber>
    </recommendedName>
</protein>
<dbReference type="InterPro" id="IPR018525">
    <property type="entry name" value="MCM_CS"/>
</dbReference>
<dbReference type="RefSeq" id="XP_020427097.1">
    <property type="nucleotide sequence ID" value="XM_020582743.1"/>
</dbReference>
<evidence type="ECO:0000256" key="7">
    <source>
        <dbReference type="ARBA" id="ARBA00022840"/>
    </source>
</evidence>
<evidence type="ECO:0000313" key="14">
    <source>
        <dbReference type="EMBL" id="EFA74963.1"/>
    </source>
</evidence>
<keyword evidence="3 12" id="KW-0235">DNA replication</keyword>
<dbReference type="FunCoup" id="D3BV25">
    <property type="interactions" value="706"/>
</dbReference>
<evidence type="ECO:0000256" key="5">
    <source>
        <dbReference type="ARBA" id="ARBA00022801"/>
    </source>
</evidence>
<keyword evidence="7 11" id="KW-0067">ATP-binding</keyword>
<evidence type="ECO:0000256" key="6">
    <source>
        <dbReference type="ARBA" id="ARBA00022806"/>
    </source>
</evidence>
<dbReference type="Gene3D" id="3.30.1640.10">
    <property type="entry name" value="mini-chromosome maintenance (MCM) complex, chain A, domain 1"/>
    <property type="match status" value="1"/>
</dbReference>
<dbReference type="InterPro" id="IPR027925">
    <property type="entry name" value="MCM_N"/>
</dbReference>
<dbReference type="InParanoid" id="D3BV25"/>
<keyword evidence="5 12" id="KW-0378">Hydrolase</keyword>
<dbReference type="InterPro" id="IPR001208">
    <property type="entry name" value="MCM_dom"/>
</dbReference>
<dbReference type="FunFam" id="2.20.28.10:FF:000003">
    <property type="entry name" value="DNA helicase"/>
    <property type="match status" value="1"/>
</dbReference>
<dbReference type="InterPro" id="IPR041562">
    <property type="entry name" value="MCM_lid"/>
</dbReference>
<evidence type="ECO:0000256" key="9">
    <source>
        <dbReference type="ARBA" id="ARBA00023242"/>
    </source>
</evidence>
<dbReference type="GO" id="GO:1990518">
    <property type="term" value="F:single-stranded 3'-5' DNA helicase activity"/>
    <property type="evidence" value="ECO:0007669"/>
    <property type="project" value="TreeGrafter"/>
</dbReference>
<dbReference type="Pfam" id="PF17855">
    <property type="entry name" value="MCM_lid"/>
    <property type="match status" value="1"/>
</dbReference>
<dbReference type="GO" id="GO:0005524">
    <property type="term" value="F:ATP binding"/>
    <property type="evidence" value="ECO:0007669"/>
    <property type="project" value="UniProtKB-UniRule"/>
</dbReference>
<dbReference type="PROSITE" id="PS50051">
    <property type="entry name" value="MCM_2"/>
    <property type="match status" value="1"/>
</dbReference>
<dbReference type="GO" id="GO:0003697">
    <property type="term" value="F:single-stranded DNA binding"/>
    <property type="evidence" value="ECO:0007669"/>
    <property type="project" value="TreeGrafter"/>
</dbReference>
<keyword evidence="6 12" id="KW-0347">Helicase</keyword>
<gene>
    <name evidence="14" type="primary">mcm6</name>
    <name evidence="14" type="ORF">PPL_11997</name>
</gene>
<dbReference type="InterPro" id="IPR031327">
    <property type="entry name" value="MCM"/>
</dbReference>
<dbReference type="Gene3D" id="3.40.50.300">
    <property type="entry name" value="P-loop containing nucleotide triphosphate hydrolases"/>
    <property type="match status" value="1"/>
</dbReference>
<evidence type="ECO:0000256" key="3">
    <source>
        <dbReference type="ARBA" id="ARBA00022705"/>
    </source>
</evidence>
<dbReference type="GO" id="GO:0042555">
    <property type="term" value="C:MCM complex"/>
    <property type="evidence" value="ECO:0007669"/>
    <property type="project" value="UniProtKB-UniRule"/>
</dbReference>
<dbReference type="InterPro" id="IPR012340">
    <property type="entry name" value="NA-bd_OB-fold"/>
</dbReference>
<dbReference type="PANTHER" id="PTHR11630">
    <property type="entry name" value="DNA REPLICATION LICENSING FACTOR MCM FAMILY MEMBER"/>
    <property type="match status" value="1"/>
</dbReference>
<dbReference type="Proteomes" id="UP000001396">
    <property type="component" value="Unassembled WGS sequence"/>
</dbReference>
<evidence type="ECO:0000256" key="12">
    <source>
        <dbReference type="RuleBase" id="RU368064"/>
    </source>
</evidence>
<dbReference type="GO" id="GO:1902969">
    <property type="term" value="P:mitotic DNA replication"/>
    <property type="evidence" value="ECO:0007669"/>
    <property type="project" value="TreeGrafter"/>
</dbReference>
<dbReference type="GeneID" id="31367465"/>
<keyword evidence="15" id="KW-1185">Reference proteome</keyword>
<dbReference type="InterPro" id="IPR027417">
    <property type="entry name" value="P-loop_NTPase"/>
</dbReference>
<keyword evidence="4 11" id="KW-0547">Nucleotide-binding</keyword>
<comment type="similarity">
    <text evidence="2 11">Belongs to the MCM family.</text>
</comment>
<comment type="subcellular location">
    <subcellularLocation>
        <location evidence="1 12">Nucleus</location>
    </subcellularLocation>
</comment>
<dbReference type="Pfam" id="PF14551">
    <property type="entry name" value="MCM_N"/>
    <property type="match status" value="1"/>
</dbReference>
<sequence>MDQDAINEVAIISKEVCNRFIKFLTSFVVLATNGHISNNNNDDSDNEDEEENLRASNEPLYINRICEMIEKGKRHINVDITHLESFDDYLSKTIREEYIRYEKEINSALVMVSRRYEHLYIDKDSNGGGGANVNANGAKQEQENADPVYQVCFYNIQEIIKIRDLRTARVGTLCAITGTVTRTTEVRPELLIGSFICMDCRNQSVKIPQEFKYTEPTNCLTPGCSNTRRWNICMDTSIFVDWQKVRIQENSNDIPSGSMPRSLDIVLRGDAVESARAGDKVVFYGTPMVIPDVSRMNIGQNSTLIKGIPNTTNDSASKSEDFGGVSGIKDLGVREMSYKVCFLANCVRSIDANPHAINVKDDNTENDFEETPETFLASLPKAERKALESMLKKKNMYKKLVDSIAPSIFGHAEIKRGVLLMLFGGVHKQTPEKIRLRGDINVCIVGDPSTSKSQFLKYLISFLPRTVYTSGKASSAAGLTATVVRDPDSGDFNIEAGALMLADNGICCIDEFDKMDPADQVAIHEAMEQQTISIAKAGIHATLNARASILAAANPIGGRYDKTKSLKHNLSIGAALISRFDLFFIVTDQANPEQDKQIAQHIVAVHQRKQGLTQEFSLTEIKNYIGYAKLIKPVITTESADLLEYYYSKLRQDVSLSGTGNVAYRITVRQLESLVRLSESYAKLCLSDQVLPKHVHEAARLLMKSVVHVRTDDIKLAIDEDENNQDWSIDNDAFHATCNLIVLYLRKFQEGKLQKDILDWYMSNSDTEDQSRELLIVRAVLKQMIVEKKLLIVKESKTEDERLLIVHPNHLE</sequence>
<dbReference type="InterPro" id="IPR041024">
    <property type="entry name" value="Mcm6_C"/>
</dbReference>
<dbReference type="GO" id="GO:0016887">
    <property type="term" value="F:ATP hydrolysis activity"/>
    <property type="evidence" value="ECO:0007669"/>
    <property type="project" value="RHEA"/>
</dbReference>
<keyword evidence="8 11" id="KW-0238">DNA-binding</keyword>
<proteinExistence type="inferred from homology"/>
<dbReference type="SUPFAM" id="SSF52540">
    <property type="entry name" value="P-loop containing nucleoside triphosphate hydrolases"/>
    <property type="match status" value="1"/>
</dbReference>
<dbReference type="AlphaFoldDB" id="D3BV25"/>
<dbReference type="InterPro" id="IPR008049">
    <property type="entry name" value="MCM6"/>
</dbReference>
<evidence type="ECO:0000256" key="11">
    <source>
        <dbReference type="RuleBase" id="RU004070"/>
    </source>
</evidence>